<sequence>MYNQDSVLYSNEAVRALRLAFKYGINALDSSPYYFPSEFVLGRALRILAPERPRSSYFLITKCGRYGPEKHMFDYSPERVHTSIRKSLERLGTTYLDVALLHDVEFVSDQPAEAVKGSNAGWLEACAVGTAQERVWSPEEAQKVLGIASEDASQIRGPGDERVLNAVRALFELKDQGLVRQVGISGYPLGELVRIVRLVASHPPYRCLDVVLSYSHHTLHSDLLPAWKDLFAACPPGREATWRAPFVLNASPFSMGLFSDRDPPAWHPADTRLMSAARGALRELQKDAASPCSVVDPSVVMGQTALFRGISGSEAVDSNGVPVLRTLIGMSNVDEVHAAMRIYRVLSQPAVFEREYNQLAKYNDLVRARILEARVADKAWPSPSET</sequence>
<dbReference type="GeneID" id="5852988"/>
<name>A8QDB9_MALGO</name>
<dbReference type="GO" id="GO:0070485">
    <property type="term" value="P:dehydro-D-arabinono-1,4-lactone biosynthetic process"/>
    <property type="evidence" value="ECO:0007669"/>
    <property type="project" value="TreeGrafter"/>
</dbReference>
<comment type="caution">
    <text evidence="2">The sequence shown here is derived from an EMBL/GenBank/DDBJ whole genome shotgun (WGS) entry which is preliminary data.</text>
</comment>
<dbReference type="InParanoid" id="A8QDB9"/>
<dbReference type="EMBL" id="AAYY01000021">
    <property type="protein sequence ID" value="EDP41487.1"/>
    <property type="molecule type" value="Genomic_DNA"/>
</dbReference>
<dbReference type="Pfam" id="PF00248">
    <property type="entry name" value="Aldo_ket_red"/>
    <property type="match status" value="1"/>
</dbReference>
<evidence type="ECO:0000259" key="1">
    <source>
        <dbReference type="Pfam" id="PF00248"/>
    </source>
</evidence>
<dbReference type="GO" id="GO:0045290">
    <property type="term" value="F:D-arabinose 1-dehydrogenase [NAD(P)+] activity"/>
    <property type="evidence" value="ECO:0007669"/>
    <property type="project" value="TreeGrafter"/>
</dbReference>
<evidence type="ECO:0000313" key="3">
    <source>
        <dbReference type="Proteomes" id="UP000008837"/>
    </source>
</evidence>
<dbReference type="VEuPathDB" id="FungiDB:MGL_4180"/>
<organism evidence="2 3">
    <name type="scientific">Malassezia globosa (strain ATCC MYA-4612 / CBS 7966)</name>
    <name type="common">Dandruff-associated fungus</name>
    <dbReference type="NCBI Taxonomy" id="425265"/>
    <lineage>
        <taxon>Eukaryota</taxon>
        <taxon>Fungi</taxon>
        <taxon>Dikarya</taxon>
        <taxon>Basidiomycota</taxon>
        <taxon>Ustilaginomycotina</taxon>
        <taxon>Malasseziomycetes</taxon>
        <taxon>Malasseziales</taxon>
        <taxon>Malasseziaceae</taxon>
        <taxon>Malassezia</taxon>
    </lineage>
</organism>
<dbReference type="STRING" id="425265.A8QDB9"/>
<evidence type="ECO:0000313" key="2">
    <source>
        <dbReference type="EMBL" id="EDP41487.1"/>
    </source>
</evidence>
<feature type="domain" description="NADP-dependent oxidoreductase" evidence="1">
    <location>
        <begin position="11"/>
        <end position="216"/>
    </location>
</feature>
<accession>A8QDB9</accession>
<proteinExistence type="predicted"/>
<dbReference type="PANTHER" id="PTHR42686:SF1">
    <property type="entry name" value="GH17980P-RELATED"/>
    <property type="match status" value="1"/>
</dbReference>
<dbReference type="InterPro" id="IPR036812">
    <property type="entry name" value="NAD(P)_OxRdtase_dom_sf"/>
</dbReference>
<dbReference type="AlphaFoldDB" id="A8QDB9"/>
<protein>
    <recommendedName>
        <fullName evidence="1">NADP-dependent oxidoreductase domain-containing protein</fullName>
    </recommendedName>
</protein>
<dbReference type="SUPFAM" id="SSF51430">
    <property type="entry name" value="NAD(P)-linked oxidoreductase"/>
    <property type="match status" value="1"/>
</dbReference>
<dbReference type="PANTHER" id="PTHR42686">
    <property type="entry name" value="GH17980P-RELATED"/>
    <property type="match status" value="1"/>
</dbReference>
<keyword evidence="3" id="KW-1185">Reference proteome</keyword>
<dbReference type="InterPro" id="IPR023210">
    <property type="entry name" value="NADP_OxRdtase_dom"/>
</dbReference>
<dbReference type="RefSeq" id="XP_001728701.1">
    <property type="nucleotide sequence ID" value="XM_001728649.1"/>
</dbReference>
<dbReference type="KEGG" id="mgl:MGL_4180"/>
<dbReference type="OMA" id="PYYFPSE"/>
<dbReference type="InterPro" id="IPR020471">
    <property type="entry name" value="AKR"/>
</dbReference>
<reference evidence="2 3" key="1">
    <citation type="journal article" date="2007" name="Proc. Natl. Acad. Sci. U.S.A.">
        <title>Dandruff-associated Malassezia genomes reveal convergent and divergent virulence traits shared with plant and human fungal pathogens.</title>
        <authorList>
            <person name="Xu J."/>
            <person name="Saunders C.W."/>
            <person name="Hu P."/>
            <person name="Grant R.A."/>
            <person name="Boekhout T."/>
            <person name="Kuramae E.E."/>
            <person name="Kronstad J.W."/>
            <person name="Deangelis Y.M."/>
            <person name="Reeder N.L."/>
            <person name="Johnstone K.R."/>
            <person name="Leland M."/>
            <person name="Fieno A.M."/>
            <person name="Begley W.M."/>
            <person name="Sun Y."/>
            <person name="Lacey M.P."/>
            <person name="Chaudhary T."/>
            <person name="Keough T."/>
            <person name="Chu L."/>
            <person name="Sears R."/>
            <person name="Yuan B."/>
            <person name="Dawson T.L.Jr."/>
        </authorList>
    </citation>
    <scope>NUCLEOTIDE SEQUENCE [LARGE SCALE GENOMIC DNA]</scope>
    <source>
        <strain evidence="3">ATCC MYA-4612 / CBS 7966</strain>
    </source>
</reference>
<dbReference type="GO" id="GO:0005829">
    <property type="term" value="C:cytosol"/>
    <property type="evidence" value="ECO:0007669"/>
    <property type="project" value="TreeGrafter"/>
</dbReference>
<dbReference type="Proteomes" id="UP000008837">
    <property type="component" value="Unassembled WGS sequence"/>
</dbReference>
<dbReference type="OrthoDB" id="5286008at2759"/>
<dbReference type="Gene3D" id="3.20.20.100">
    <property type="entry name" value="NADP-dependent oxidoreductase domain"/>
    <property type="match status" value="1"/>
</dbReference>
<gene>
    <name evidence="2" type="ORF">MGL_4180</name>
</gene>